<organism evidence="5 6">
    <name type="scientific">Extremus antarcticus</name>
    <dbReference type="NCBI Taxonomy" id="702011"/>
    <lineage>
        <taxon>Eukaryota</taxon>
        <taxon>Fungi</taxon>
        <taxon>Dikarya</taxon>
        <taxon>Ascomycota</taxon>
        <taxon>Pezizomycotina</taxon>
        <taxon>Dothideomycetes</taxon>
        <taxon>Dothideomycetidae</taxon>
        <taxon>Mycosphaerellales</taxon>
        <taxon>Extremaceae</taxon>
        <taxon>Extremus</taxon>
    </lineage>
</organism>
<dbReference type="Proteomes" id="UP001271007">
    <property type="component" value="Unassembled WGS sequence"/>
</dbReference>
<evidence type="ECO:0000313" key="6">
    <source>
        <dbReference type="Proteomes" id="UP001271007"/>
    </source>
</evidence>
<evidence type="ECO:0000313" key="5">
    <source>
        <dbReference type="EMBL" id="KAK3058771.1"/>
    </source>
</evidence>
<keyword evidence="1" id="KW-0547">Nucleotide-binding</keyword>
<dbReference type="GO" id="GO:0032543">
    <property type="term" value="P:mitochondrial translation"/>
    <property type="evidence" value="ECO:0007669"/>
    <property type="project" value="TreeGrafter"/>
</dbReference>
<dbReference type="SUPFAM" id="SSF52540">
    <property type="entry name" value="P-loop containing nucleoside triphosphate hydrolases"/>
    <property type="match status" value="1"/>
</dbReference>
<dbReference type="EMBL" id="JAWDJX010000001">
    <property type="protein sequence ID" value="KAK3058771.1"/>
    <property type="molecule type" value="Genomic_DNA"/>
</dbReference>
<dbReference type="Gene3D" id="3.40.50.300">
    <property type="entry name" value="P-loop containing nucleotide triphosphate hydrolases"/>
    <property type="match status" value="1"/>
</dbReference>
<feature type="compositionally biased region" description="Basic and acidic residues" evidence="3">
    <location>
        <begin position="320"/>
        <end position="329"/>
    </location>
</feature>
<reference evidence="5" key="1">
    <citation type="submission" date="2023-04" db="EMBL/GenBank/DDBJ databases">
        <title>Black Yeasts Isolated from many extreme environments.</title>
        <authorList>
            <person name="Coleine C."/>
            <person name="Stajich J.E."/>
            <person name="Selbmann L."/>
        </authorList>
    </citation>
    <scope>NUCLEOTIDE SEQUENCE</scope>
    <source>
        <strain evidence="5">CCFEE 5312</strain>
    </source>
</reference>
<dbReference type="GO" id="GO:0005739">
    <property type="term" value="C:mitochondrion"/>
    <property type="evidence" value="ECO:0007669"/>
    <property type="project" value="TreeGrafter"/>
</dbReference>
<dbReference type="CDD" id="cd01856">
    <property type="entry name" value="YlqF"/>
    <property type="match status" value="1"/>
</dbReference>
<accession>A0AAJ0LXB6</accession>
<dbReference type="PANTHER" id="PTHR45782:SF4">
    <property type="entry name" value="MITOCHONDRIAL RIBOSOME-ASSOCIATED GTPASE 1"/>
    <property type="match status" value="1"/>
</dbReference>
<evidence type="ECO:0000256" key="1">
    <source>
        <dbReference type="ARBA" id="ARBA00022741"/>
    </source>
</evidence>
<evidence type="ECO:0000256" key="2">
    <source>
        <dbReference type="ARBA" id="ARBA00023134"/>
    </source>
</evidence>
<gene>
    <name evidence="5" type="primary">mtg1</name>
    <name evidence="5" type="ORF">LTR09_000336</name>
</gene>
<evidence type="ECO:0000259" key="4">
    <source>
        <dbReference type="Pfam" id="PF01926"/>
    </source>
</evidence>
<proteinExistence type="predicted"/>
<keyword evidence="6" id="KW-1185">Reference proteome</keyword>
<dbReference type="PANTHER" id="PTHR45782">
    <property type="entry name" value="MITOCHONDRIAL RIBOSOME-ASSOCIATED GTPASE 1"/>
    <property type="match status" value="1"/>
</dbReference>
<evidence type="ECO:0000256" key="3">
    <source>
        <dbReference type="SAM" id="MobiDB-lite"/>
    </source>
</evidence>
<sequence>MTAFLPRTAFPALTSLPRSYYLGHHAAGLAKMKTILTQIDFVIECRDARIPLTSRNPMFEDLLSGWAKGGRERVIVYTKRDLALEEDMVGKGKEKETHSLLRTLHAPSPVLFTSSKSARSTSQILSLLRARSTARQTITGAHAMVVGLPNVGKSTLLNALRAGGVKKGKAAITGAQPGVTRKIGTGVKIIDSENDGSANSDVYLLDTPGVFIPYVPDAEAMLKLALCGSVKDTVIPPFTLADYLLFHVNRHNPDVYSTYHEPTNSVTDLLNAMAHKIGRLQKGGEIDLDGTAMWMVQRWRNGHLGRFGLDVVDADATERYKSGAGEDRVSSLSQARKAGKEAARAKSRARKGGVVGDG</sequence>
<feature type="domain" description="G" evidence="4">
    <location>
        <begin position="143"/>
        <end position="215"/>
    </location>
</feature>
<name>A0AAJ0LXB6_9PEZI</name>
<dbReference type="GO" id="GO:0003924">
    <property type="term" value="F:GTPase activity"/>
    <property type="evidence" value="ECO:0007669"/>
    <property type="project" value="TreeGrafter"/>
</dbReference>
<comment type="caution">
    <text evidence="5">The sequence shown here is derived from an EMBL/GenBank/DDBJ whole genome shotgun (WGS) entry which is preliminary data.</text>
</comment>
<dbReference type="Gene3D" id="1.10.1580.10">
    <property type="match status" value="1"/>
</dbReference>
<dbReference type="InterPro" id="IPR023179">
    <property type="entry name" value="GTP-bd_ortho_bundle_sf"/>
</dbReference>
<dbReference type="Pfam" id="PF01926">
    <property type="entry name" value="MMR_HSR1"/>
    <property type="match status" value="1"/>
</dbReference>
<keyword evidence="2" id="KW-0342">GTP-binding</keyword>
<dbReference type="GO" id="GO:0005525">
    <property type="term" value="F:GTP binding"/>
    <property type="evidence" value="ECO:0007669"/>
    <property type="project" value="UniProtKB-KW"/>
</dbReference>
<feature type="region of interest" description="Disordered" evidence="3">
    <location>
        <begin position="320"/>
        <end position="358"/>
    </location>
</feature>
<protein>
    <submittedName>
        <fullName evidence="5">Mitochondrial GTPase 1</fullName>
    </submittedName>
</protein>
<dbReference type="InterPro" id="IPR027417">
    <property type="entry name" value="P-loop_NTPase"/>
</dbReference>
<dbReference type="InterPro" id="IPR006073">
    <property type="entry name" value="GTP-bd"/>
</dbReference>
<dbReference type="AlphaFoldDB" id="A0AAJ0LXB6"/>